<evidence type="ECO:0000259" key="4">
    <source>
        <dbReference type="Pfam" id="PF01464"/>
    </source>
</evidence>
<dbReference type="Pfam" id="PF14718">
    <property type="entry name" value="SLT_L"/>
    <property type="match status" value="1"/>
</dbReference>
<feature type="region of interest" description="Disordered" evidence="3">
    <location>
        <begin position="13"/>
        <end position="37"/>
    </location>
</feature>
<dbReference type="GO" id="GO:0004553">
    <property type="term" value="F:hydrolase activity, hydrolyzing O-glycosyl compounds"/>
    <property type="evidence" value="ECO:0007669"/>
    <property type="project" value="InterPro"/>
</dbReference>
<proteinExistence type="inferred from homology"/>
<dbReference type="PANTHER" id="PTHR37423:SF5">
    <property type="entry name" value="SOLUBLE LYTIC MUREIN TRANSGLYCOSYLASE"/>
    <property type="match status" value="1"/>
</dbReference>
<feature type="region of interest" description="Disordered" evidence="3">
    <location>
        <begin position="684"/>
        <end position="713"/>
    </location>
</feature>
<reference evidence="7" key="1">
    <citation type="submission" date="2019-07" db="EMBL/GenBank/DDBJ databases">
        <title>Chitinimonas sp. nov., isolated from Ny-Alesund, arctica soil.</title>
        <authorList>
            <person name="Xu Q."/>
            <person name="Peng F."/>
        </authorList>
    </citation>
    <scope>NUCLEOTIDE SEQUENCE [LARGE SCALE GENOMIC DNA]</scope>
    <source>
        <strain evidence="7">R3-44</strain>
    </source>
</reference>
<dbReference type="PANTHER" id="PTHR37423">
    <property type="entry name" value="SOLUBLE LYTIC MUREIN TRANSGLYCOSYLASE-RELATED"/>
    <property type="match status" value="1"/>
</dbReference>
<sequence length="713" mass="79885">MDFQCGAHTAALQDKQGHFRTPDRRESQAGPATSEPRVNADGACVTLVLIRSIPCPIMKPLLPSLLLGLATLFCHAALVDDMDSAREAARTGKLERLADITLRTDGTALEMYPRYWLLSVQLEQLSETEILAFLERYKGSLLADRLRGEWLKILAKRGSWAQFEREWPKLIQWEVGSELHCDRLQLAQVQRDQAMLAQEGKPLWFKPRAMPEACAPVFDALFATGQLDNEAVWMRIRLALEANNAEFAIQLLPRLANPAGIDAKKTRAVLGKPEKAMSGLTLLSRGGRTLALYAIDRAGRDEPDRGHALLDKVLDRLPEGDRRHAWSRLGYHAARRLDARALTWYGKGEALTRLDEEGRAWYVRAGLRAGDWQAVANGIDAMPDGEKSIAAWRYWRARAYQHAGQPAEANKRYAELSTEHHYYGLLAREEMGTVIDTSQGRYKPNNDELQAIRLLPNIERALALNTMNWRTEALREWNWAMRGLSDRQLLAAAEVARQSRWYDRAIYSAERTRELHDFSLRFLAPYRDVTQVYARDLGLDEAWMYGLIRQESRFVTVARSSVGAQGLMQLMPATARWVAKRMGVSYSPSAVNEIGTNVQLGTYYLKYVLDSLGNQPVLASAAYNAGPGRARNWRADRPLEGAIYAENIPFSETRDYVKKVMANAVYYAQAFGKGETSLKRRMGVVPAKGGSEADVDTAPPAQGGGDAVQAEQP</sequence>
<evidence type="ECO:0000313" key="6">
    <source>
        <dbReference type="EMBL" id="QDQ26306.1"/>
    </source>
</evidence>
<feature type="domain" description="Lytic transglycosylase superhelical linker" evidence="5">
    <location>
        <begin position="454"/>
        <end position="507"/>
    </location>
</feature>
<feature type="domain" description="Transglycosylase SLT" evidence="4">
    <location>
        <begin position="533"/>
        <end position="636"/>
    </location>
</feature>
<dbReference type="Pfam" id="PF01464">
    <property type="entry name" value="SLT"/>
    <property type="match status" value="1"/>
</dbReference>
<name>A0A516SDT2_9NEIS</name>
<dbReference type="CDD" id="cd13401">
    <property type="entry name" value="Slt70-like"/>
    <property type="match status" value="1"/>
</dbReference>
<dbReference type="Gene3D" id="1.25.20.10">
    <property type="entry name" value="Bacterial muramidases"/>
    <property type="match status" value="1"/>
</dbReference>
<dbReference type="InterPro" id="IPR008258">
    <property type="entry name" value="Transglycosylase_SLT_dom_1"/>
</dbReference>
<evidence type="ECO:0000256" key="2">
    <source>
        <dbReference type="ARBA" id="ARBA00022729"/>
    </source>
</evidence>
<dbReference type="AlphaFoldDB" id="A0A516SDT2"/>
<dbReference type="InterPro" id="IPR037061">
    <property type="entry name" value="Lytic_TGlycoase_superhlx_L_sf"/>
</dbReference>
<feature type="compositionally biased region" description="Basic and acidic residues" evidence="3">
    <location>
        <begin position="15"/>
        <end position="27"/>
    </location>
</feature>
<dbReference type="GO" id="GO:0042597">
    <property type="term" value="C:periplasmic space"/>
    <property type="evidence" value="ECO:0007669"/>
    <property type="project" value="InterPro"/>
</dbReference>
<dbReference type="SUPFAM" id="SSF53955">
    <property type="entry name" value="Lysozyme-like"/>
    <property type="match status" value="1"/>
</dbReference>
<dbReference type="InterPro" id="IPR012289">
    <property type="entry name" value="Lytic_TGlycosylase_superhlx_L"/>
</dbReference>
<keyword evidence="2" id="KW-0732">Signal</keyword>
<dbReference type="Proteomes" id="UP000317550">
    <property type="component" value="Chromosome"/>
</dbReference>
<evidence type="ECO:0000313" key="7">
    <source>
        <dbReference type="Proteomes" id="UP000317550"/>
    </source>
</evidence>
<dbReference type="EMBL" id="CP041730">
    <property type="protein sequence ID" value="QDQ26306.1"/>
    <property type="molecule type" value="Genomic_DNA"/>
</dbReference>
<organism evidence="6 7">
    <name type="scientific">Chitinimonas arctica</name>
    <dbReference type="NCBI Taxonomy" id="2594795"/>
    <lineage>
        <taxon>Bacteria</taxon>
        <taxon>Pseudomonadati</taxon>
        <taxon>Pseudomonadota</taxon>
        <taxon>Betaproteobacteria</taxon>
        <taxon>Neisseriales</taxon>
        <taxon>Chitinibacteraceae</taxon>
        <taxon>Chitinimonas</taxon>
    </lineage>
</organism>
<gene>
    <name evidence="6" type="ORF">FNU76_07995</name>
</gene>
<dbReference type="InterPro" id="IPR023346">
    <property type="entry name" value="Lysozyme-like_dom_sf"/>
</dbReference>
<evidence type="ECO:0000256" key="3">
    <source>
        <dbReference type="SAM" id="MobiDB-lite"/>
    </source>
</evidence>
<dbReference type="OrthoDB" id="9815778at2"/>
<accession>A0A516SDT2</accession>
<evidence type="ECO:0000259" key="5">
    <source>
        <dbReference type="Pfam" id="PF14718"/>
    </source>
</evidence>
<dbReference type="KEGG" id="cari:FNU76_07995"/>
<dbReference type="Gene3D" id="1.10.530.10">
    <property type="match status" value="1"/>
</dbReference>
<dbReference type="Gene3D" id="1.10.1240.20">
    <property type="entry name" value="Lytic transglycosylase, superhelical linker domain"/>
    <property type="match status" value="1"/>
</dbReference>
<protein>
    <submittedName>
        <fullName evidence="6">Lytic transglycosylase domain-containing protein</fullName>
    </submittedName>
</protein>
<dbReference type="InterPro" id="IPR008939">
    <property type="entry name" value="Lytic_TGlycosylase_superhlx_U"/>
</dbReference>
<keyword evidence="7" id="KW-1185">Reference proteome</keyword>
<comment type="similarity">
    <text evidence="1">Belongs to the transglycosylase Slt family.</text>
</comment>
<evidence type="ECO:0000256" key="1">
    <source>
        <dbReference type="ARBA" id="ARBA00007734"/>
    </source>
</evidence>
<dbReference type="SUPFAM" id="SSF48435">
    <property type="entry name" value="Bacterial muramidases"/>
    <property type="match status" value="1"/>
</dbReference>